<keyword evidence="5 7" id="KW-1133">Transmembrane helix</keyword>
<evidence type="ECO:0000313" key="9">
    <source>
        <dbReference type="EMBL" id="OXA58753.1"/>
    </source>
</evidence>
<keyword evidence="6 7" id="KW-0472">Membrane</keyword>
<evidence type="ECO:0000256" key="2">
    <source>
        <dbReference type="ARBA" id="ARBA00022692"/>
    </source>
</evidence>
<reference evidence="9 10" key="1">
    <citation type="submission" date="2015-12" db="EMBL/GenBank/DDBJ databases">
        <title>The genome of Folsomia candida.</title>
        <authorList>
            <person name="Faddeeva A."/>
            <person name="Derks M.F."/>
            <person name="Anvar Y."/>
            <person name="Smit S."/>
            <person name="Van Straalen N."/>
            <person name="Roelofs D."/>
        </authorList>
    </citation>
    <scope>NUCLEOTIDE SEQUENCE [LARGE SCALE GENOMIC DNA]</scope>
    <source>
        <strain evidence="9 10">VU population</strain>
        <tissue evidence="9">Whole body</tissue>
    </source>
</reference>
<dbReference type="InterPro" id="IPR013525">
    <property type="entry name" value="ABC2_TM"/>
</dbReference>
<dbReference type="SUPFAM" id="SSF52540">
    <property type="entry name" value="P-loop containing nucleoside triphosphate hydrolases"/>
    <property type="match status" value="1"/>
</dbReference>
<gene>
    <name evidence="9" type="ORF">Fcan01_06752</name>
</gene>
<dbReference type="OrthoDB" id="10255969at2759"/>
<dbReference type="GO" id="GO:0016887">
    <property type="term" value="F:ATP hydrolysis activity"/>
    <property type="evidence" value="ECO:0007669"/>
    <property type="project" value="InterPro"/>
</dbReference>
<protein>
    <submittedName>
        <fullName evidence="9">ABC transporter G family member 23</fullName>
    </submittedName>
</protein>
<evidence type="ECO:0000313" key="10">
    <source>
        <dbReference type="Proteomes" id="UP000198287"/>
    </source>
</evidence>
<dbReference type="GO" id="GO:0016020">
    <property type="term" value="C:membrane"/>
    <property type="evidence" value="ECO:0007669"/>
    <property type="project" value="UniProtKB-SubCell"/>
</dbReference>
<feature type="transmembrane region" description="Helical" evidence="7">
    <location>
        <begin position="662"/>
        <end position="683"/>
    </location>
</feature>
<proteinExistence type="predicted"/>
<evidence type="ECO:0000256" key="3">
    <source>
        <dbReference type="ARBA" id="ARBA00022741"/>
    </source>
</evidence>
<evidence type="ECO:0000256" key="1">
    <source>
        <dbReference type="ARBA" id="ARBA00004141"/>
    </source>
</evidence>
<dbReference type="InterPro" id="IPR027417">
    <property type="entry name" value="P-loop_NTPase"/>
</dbReference>
<feature type="transmembrane region" description="Helical" evidence="7">
    <location>
        <begin position="631"/>
        <end position="655"/>
    </location>
</feature>
<dbReference type="PROSITE" id="PS50893">
    <property type="entry name" value="ABC_TRANSPORTER_2"/>
    <property type="match status" value="1"/>
</dbReference>
<keyword evidence="10" id="KW-1185">Reference proteome</keyword>
<dbReference type="SMART" id="SM00382">
    <property type="entry name" value="AAA"/>
    <property type="match status" value="1"/>
</dbReference>
<feature type="transmembrane region" description="Helical" evidence="7">
    <location>
        <begin position="553"/>
        <end position="575"/>
    </location>
</feature>
<dbReference type="CDD" id="cd03230">
    <property type="entry name" value="ABC_DR_subfamily_A"/>
    <property type="match status" value="1"/>
</dbReference>
<dbReference type="Proteomes" id="UP000198287">
    <property type="component" value="Unassembled WGS sequence"/>
</dbReference>
<dbReference type="Gene3D" id="3.40.50.300">
    <property type="entry name" value="P-loop containing nucleotide triphosphate hydrolases"/>
    <property type="match status" value="1"/>
</dbReference>
<organism evidence="9 10">
    <name type="scientific">Folsomia candida</name>
    <name type="common">Springtail</name>
    <dbReference type="NCBI Taxonomy" id="158441"/>
    <lineage>
        <taxon>Eukaryota</taxon>
        <taxon>Metazoa</taxon>
        <taxon>Ecdysozoa</taxon>
        <taxon>Arthropoda</taxon>
        <taxon>Hexapoda</taxon>
        <taxon>Collembola</taxon>
        <taxon>Entomobryomorpha</taxon>
        <taxon>Isotomoidea</taxon>
        <taxon>Isotomidae</taxon>
        <taxon>Proisotominae</taxon>
        <taxon>Folsomia</taxon>
    </lineage>
</organism>
<accession>A0A226EM42</accession>
<feature type="transmembrane region" description="Helical" evidence="7">
    <location>
        <begin position="596"/>
        <end position="619"/>
    </location>
</feature>
<dbReference type="Pfam" id="PF12698">
    <property type="entry name" value="ABC2_membrane_3"/>
    <property type="match status" value="1"/>
</dbReference>
<dbReference type="InterPro" id="IPR003593">
    <property type="entry name" value="AAA+_ATPase"/>
</dbReference>
<evidence type="ECO:0000259" key="8">
    <source>
        <dbReference type="PROSITE" id="PS50893"/>
    </source>
</evidence>
<dbReference type="GO" id="GO:0005524">
    <property type="term" value="F:ATP binding"/>
    <property type="evidence" value="ECO:0007669"/>
    <property type="project" value="UniProtKB-KW"/>
</dbReference>
<feature type="transmembrane region" description="Helical" evidence="7">
    <location>
        <begin position="722"/>
        <end position="742"/>
    </location>
</feature>
<dbReference type="PANTHER" id="PTHR43038:SF3">
    <property type="entry name" value="ABC TRANSPORTER G FAMILY MEMBER 20 ISOFORM X1"/>
    <property type="match status" value="1"/>
</dbReference>
<evidence type="ECO:0000256" key="4">
    <source>
        <dbReference type="ARBA" id="ARBA00022840"/>
    </source>
</evidence>
<dbReference type="OMA" id="FQMSIAM"/>
<dbReference type="EMBL" id="LNIX01000003">
    <property type="protein sequence ID" value="OXA58753.1"/>
    <property type="molecule type" value="Genomic_DNA"/>
</dbReference>
<evidence type="ECO:0000256" key="6">
    <source>
        <dbReference type="ARBA" id="ARBA00023136"/>
    </source>
</evidence>
<evidence type="ECO:0000256" key="7">
    <source>
        <dbReference type="SAM" id="Phobius"/>
    </source>
</evidence>
<dbReference type="PANTHER" id="PTHR43038">
    <property type="entry name" value="ATP-BINDING CASSETTE, SUB-FAMILY H, MEMBER 1"/>
    <property type="match status" value="1"/>
</dbReference>
<keyword evidence="3" id="KW-0547">Nucleotide-binding</keyword>
<keyword evidence="2 7" id="KW-0812">Transmembrane</keyword>
<name>A0A226EM42_FOLCA</name>
<dbReference type="AlphaFoldDB" id="A0A226EM42"/>
<keyword evidence="4" id="KW-0067">ATP-binding</keyword>
<evidence type="ECO:0000256" key="5">
    <source>
        <dbReference type="ARBA" id="ARBA00022989"/>
    </source>
</evidence>
<dbReference type="Pfam" id="PF00005">
    <property type="entry name" value="ABC_tran"/>
    <property type="match status" value="1"/>
</dbReference>
<comment type="subcellular location">
    <subcellularLocation>
        <location evidence="1">Membrane</location>
        <topology evidence="1">Multi-pass membrane protein</topology>
    </subcellularLocation>
</comment>
<dbReference type="GO" id="GO:0140359">
    <property type="term" value="F:ABC-type transporter activity"/>
    <property type="evidence" value="ECO:0007669"/>
    <property type="project" value="InterPro"/>
</dbReference>
<dbReference type="InterPro" id="IPR003439">
    <property type="entry name" value="ABC_transporter-like_ATP-bd"/>
</dbReference>
<comment type="caution">
    <text evidence="9">The sequence shown here is derived from an EMBL/GenBank/DDBJ whole genome shotgun (WGS) entry which is preliminary data.</text>
</comment>
<feature type="domain" description="ABC transporter" evidence="8">
    <location>
        <begin position="3"/>
        <end position="234"/>
    </location>
</feature>
<sequence length="747" mass="83822">MAVVVRNGYKNLGANIVIDNLNMTIDPGLIYGLMGASGCGKTTLLSCMVGLKELDSGEISVFGSRPGQRGSGVPGRLVGYMPQEIALYYQFTIFETFAYYGKIYGMTSKEIKKRTQFLVDFLQLPNTSKRMETLSGGEERRVSLAVALIHSPRLLVLDEPTVGLDPLLRQSIWDHMGDLVRSEDKTTILITTHYYDEAKFCDVVGIMRRGYLLAEENPLKLMSMYNSISLESVVLQLCKEDEEKNGSQWKMRNLSLSNNKSSIKFGHKSVHAGLEYYDDIAGVELKNVRQVAERNNDSKCVKISNNSESHEPSELSKSRKNDCKDFDIICSLAKKNFILQRRHPLTVVGQIFLPLLQTMLYHLVVGREPLGMSVAYVSTDWNRHQEALEMANISQTHQRLIEFCNDYNLYTNGTMSCFRDGMTGICNFLNHFEMDEINWVPTTSLSDSINLVQRGDAIAYIEFPANFTYFLWNRIAYGNYADNETVQGSSVNFRMDVSDALSSGWLRDRVLNRYLGFLNETVTGCSNNTAMASVPLKYNPIYGDMEDQDWIQYIQPSLIIILIFLSSNMPGMMWAMEKRLGIADRGAAAGIKFGHIVAASFASDTVVILGQIALFFIVLPTFYGMIMEGSWTLAMALVFINSLAGITMGFMWASICNHEIDVIMLQIFFSSIITTSTGGIWPLEAVASWYKAFCLCLPVSSPIAAMRAIVFKGWGFCHPVVFQGFAVAVIWLVGTLALSIWMNRRKK</sequence>